<sequence>MTRILHAGCSDGCDSFLPTSNLVMASIFGVDESLSAARSEAETRPGPVGNGRWTSVGLVSRLAASVIDATSEFASLAEEADTSGGTLRDTSCKAQPCRDLRGLAGSWQQLQSEGSVLHV</sequence>
<reference evidence="1 2" key="1">
    <citation type="submission" date="2018-08" db="EMBL/GenBank/DDBJ databases">
        <title>Genomic investigation of the strawberry pathogen Phytophthora fragariae indicates pathogenicity is determined by transcriptional variation in three key races.</title>
        <authorList>
            <person name="Adams T.M."/>
            <person name="Armitage A.D."/>
            <person name="Sobczyk M.K."/>
            <person name="Bates H.J."/>
            <person name="Dunwell J.M."/>
            <person name="Nellist C.F."/>
            <person name="Harrison R.J."/>
        </authorList>
    </citation>
    <scope>NUCLEOTIDE SEQUENCE [LARGE SCALE GENOMIC DNA]</scope>
    <source>
        <strain evidence="1 2">NOV-9</strain>
    </source>
</reference>
<accession>A0A6A3DN73</accession>
<comment type="caution">
    <text evidence="1">The sequence shown here is derived from an EMBL/GenBank/DDBJ whole genome shotgun (WGS) entry which is preliminary data.</text>
</comment>
<organism evidence="1 2">
    <name type="scientific">Phytophthora fragariae</name>
    <dbReference type="NCBI Taxonomy" id="53985"/>
    <lineage>
        <taxon>Eukaryota</taxon>
        <taxon>Sar</taxon>
        <taxon>Stramenopiles</taxon>
        <taxon>Oomycota</taxon>
        <taxon>Peronosporomycetes</taxon>
        <taxon>Peronosporales</taxon>
        <taxon>Peronosporaceae</taxon>
        <taxon>Phytophthora</taxon>
    </lineage>
</organism>
<evidence type="ECO:0000313" key="2">
    <source>
        <dbReference type="Proteomes" id="UP000429523"/>
    </source>
</evidence>
<dbReference type="EMBL" id="QXGF01004413">
    <property type="protein sequence ID" value="KAE8919820.1"/>
    <property type="molecule type" value="Genomic_DNA"/>
</dbReference>
<gene>
    <name evidence="1" type="ORF">PF009_g29879</name>
</gene>
<dbReference type="AlphaFoldDB" id="A0A6A3DN73"/>
<evidence type="ECO:0000313" key="1">
    <source>
        <dbReference type="EMBL" id="KAE8919820.1"/>
    </source>
</evidence>
<protein>
    <submittedName>
        <fullName evidence="1">Uncharacterized protein</fullName>
    </submittedName>
</protein>
<name>A0A6A3DN73_9STRA</name>
<proteinExistence type="predicted"/>
<dbReference type="Proteomes" id="UP000429523">
    <property type="component" value="Unassembled WGS sequence"/>
</dbReference>